<keyword evidence="1" id="KW-0808">Transferase</keyword>
<proteinExistence type="predicted"/>
<dbReference type="AlphaFoldDB" id="A0A4V2DZN9"/>
<sequence length="971" mass="112075">MHHLLYFLSLFALTATPVFPSSQSPYPAHLKSALLPYQVHPDDWWEGKFTLKMGQEVYGMSVDEIKQKRTAQSQKSAAIFENLYNEKNGTIPLKTHRLWLTSQENPFEADPHHLQSYVQSIKRLIALPWEHHFWCLRADQIPKTIQFLKDSKADIHIHELNEILPQMKGRHLYQAYYDHKHFCLASHIVRHNIVYLNGGIYANLGTLLQEDLTPFAKAYDHIWSSNGKCLSQSFFGYQQNDPIIKAYLDSLDRLHQMPKAAKDLTPTFETQRFWCEEPHLMACIDKFSMDNIRFLFVPEGDKSLMTISHAQSWRRGNLFGNATILEGKINILEIDPASSSARPINPYVRKLLADPYDKSTGNYAYYSHFFTNVYEKLFSTTVDNVREKRTRLLQRTRSILDVLHETGSKRLSPIPYLTHRIWLTSDANPFEVPEDRLSLYFQSLKQLKSAKWVHHFWCLDPAKIPTTIKILEQSDCGIQIHKLDEVMPSFRARDIFWRLYQAKYYTAASDIARFNIINLKGGVYSDFGVEYNTDLGPYVERFDYIFGQEGFLAGTSFLAAPKNSLVISNLLRFLDTVDRVHPDFRNFGDGIATPPWTALGILTVMMDLHTRQTDRILPCPYGSDSLVKANHMASWLGDGKFGQTSLERQPISPEIIFGDRSLLAKPYRMSFTEDALLERFTLPVAKSLYKVEKAQLEEKRQALYQGFKDTYYNLQAGPNGAPIPQISHRTWITSEDNPVEVPVDRLNIYLDSIQMLDASPGWQHIFWCMDQTHLPQTVKFLQEAKDRLGLNIQIRDIKDILPSMRGRSIFEAFYNDKRFCNANDIFRLNVLHNQGGIYADMGCTFLKDLTPFLEIYDRLFFLYDWGNIDHGVCAVKPHDDILDRYLNSLETLHLLPKSVKTLTSSASSQLTWTGSHHLMIMLDLFSKETDKIMFIPEGQFLTIKQSHSWGISAKFGNKSILESKVDVFHLV</sequence>
<dbReference type="Pfam" id="PF04488">
    <property type="entry name" value="Gly_transf_sug"/>
    <property type="match status" value="1"/>
</dbReference>
<name>A0A4V2DZN9_9PROT</name>
<gene>
    <name evidence="2" type="ORF">EQU50_06350</name>
</gene>
<evidence type="ECO:0000313" key="2">
    <source>
        <dbReference type="EMBL" id="RZI45717.1"/>
    </source>
</evidence>
<protein>
    <submittedName>
        <fullName evidence="2">Uncharacterized protein</fullName>
    </submittedName>
</protein>
<accession>A0A4V2DZN9</accession>
<dbReference type="OrthoDB" id="7837554at2"/>
<dbReference type="InterPro" id="IPR007577">
    <property type="entry name" value="GlycoTrfase_DXD_sugar-bd_CS"/>
</dbReference>
<dbReference type="GO" id="GO:0000030">
    <property type="term" value="F:mannosyltransferase activity"/>
    <property type="evidence" value="ECO:0007669"/>
    <property type="project" value="TreeGrafter"/>
</dbReference>
<dbReference type="Proteomes" id="UP000293550">
    <property type="component" value="Unassembled WGS sequence"/>
</dbReference>
<dbReference type="InterPro" id="IPR051706">
    <property type="entry name" value="Glycosyltransferase_domain"/>
</dbReference>
<dbReference type="GO" id="GO:0016020">
    <property type="term" value="C:membrane"/>
    <property type="evidence" value="ECO:0007669"/>
    <property type="project" value="GOC"/>
</dbReference>
<dbReference type="InterPro" id="IPR029044">
    <property type="entry name" value="Nucleotide-diphossugar_trans"/>
</dbReference>
<dbReference type="RefSeq" id="WP_130154295.1">
    <property type="nucleotide sequence ID" value="NZ_SCFB01000007.1"/>
</dbReference>
<evidence type="ECO:0000256" key="1">
    <source>
        <dbReference type="ARBA" id="ARBA00022679"/>
    </source>
</evidence>
<comment type="caution">
    <text evidence="2">The sequence shown here is derived from an EMBL/GenBank/DDBJ whole genome shotgun (WGS) entry which is preliminary data.</text>
</comment>
<dbReference type="EMBL" id="SCFB01000007">
    <property type="protein sequence ID" value="RZI45717.1"/>
    <property type="molecule type" value="Genomic_DNA"/>
</dbReference>
<reference evidence="2 3" key="1">
    <citation type="submission" date="2018-10" db="EMBL/GenBank/DDBJ databases">
        <title>An updated phylogeny of the Alphaproteobacteria reveals that the parasitic Rickettsiales and Holosporales have independent origins.</title>
        <authorList>
            <person name="Munoz-Gomez S.A."/>
            <person name="Hess S."/>
            <person name="Burger G."/>
            <person name="Lang B.F."/>
            <person name="Susko E."/>
            <person name="Slamovits C.H."/>
            <person name="Roger A.J."/>
        </authorList>
    </citation>
    <scope>NUCLEOTIDE SEQUENCE [LARGE SCALE GENOMIC DNA]</scope>
    <source>
        <strain evidence="2">HOLO01</strain>
    </source>
</reference>
<dbReference type="Gene3D" id="3.90.550.20">
    <property type="match status" value="3"/>
</dbReference>
<dbReference type="PANTHER" id="PTHR32385:SF22">
    <property type="entry name" value="MANNOSYL PHOSPHORYLINOSITOL CERAMIDE SYNTHASE SUR1"/>
    <property type="match status" value="1"/>
</dbReference>
<organism evidence="2 3">
    <name type="scientific">Candidatus Finniella inopinata</name>
    <dbReference type="NCBI Taxonomy" id="1696036"/>
    <lineage>
        <taxon>Bacteria</taxon>
        <taxon>Pseudomonadati</taxon>
        <taxon>Pseudomonadota</taxon>
        <taxon>Alphaproteobacteria</taxon>
        <taxon>Holosporales</taxon>
        <taxon>Candidatus Paracaedibacteraceae</taxon>
        <taxon>Candidatus Finniella</taxon>
    </lineage>
</organism>
<dbReference type="PANTHER" id="PTHR32385">
    <property type="entry name" value="MANNOSYL PHOSPHORYLINOSITOL CERAMIDE SYNTHASE"/>
    <property type="match status" value="1"/>
</dbReference>
<evidence type="ECO:0000313" key="3">
    <source>
        <dbReference type="Proteomes" id="UP000293550"/>
    </source>
</evidence>
<dbReference type="SUPFAM" id="SSF53448">
    <property type="entry name" value="Nucleotide-diphospho-sugar transferases"/>
    <property type="match status" value="3"/>
</dbReference>
<keyword evidence="3" id="KW-1185">Reference proteome</keyword>
<dbReference type="GO" id="GO:0051999">
    <property type="term" value="P:mannosyl-inositol phosphorylceramide biosynthetic process"/>
    <property type="evidence" value="ECO:0007669"/>
    <property type="project" value="TreeGrafter"/>
</dbReference>